<protein>
    <submittedName>
        <fullName evidence="2">Uncharacterized protein</fullName>
    </submittedName>
</protein>
<keyword evidence="3" id="KW-1185">Reference proteome</keyword>
<reference evidence="3" key="1">
    <citation type="journal article" date="2016" name="Syst. Appl. Microbiol.">
        <title>Thermococcus piezophilus sp. nov., a novel hyperthermophilic and piezophilic archaeon with a broad pressure range for growth, isolated from a deepest hydrothermal vent at the Mid-Cayman Rise.</title>
        <authorList>
            <person name="Dalmasso C."/>
            <person name="Oger P."/>
            <person name="Selva G."/>
            <person name="Courtine D."/>
            <person name="L'Haridon S."/>
            <person name="Garlaschelli A."/>
            <person name="Roussel E."/>
            <person name="Miyazaki J."/>
            <person name="Reveillaud J."/>
            <person name="Jebbar M."/>
            <person name="Takai K."/>
            <person name="Maignien L."/>
            <person name="Alain K."/>
        </authorList>
    </citation>
    <scope>NUCLEOTIDE SEQUENCE [LARGE SCALE GENOMIC DNA]</scope>
    <source>
        <strain evidence="3">CDGS</strain>
    </source>
</reference>
<sequence>MILAGILLLLLSPVVLMNSTEGILNYIAETFSVYGLVIGVTMGLTMLAVVYIRVRTLRRK</sequence>
<keyword evidence="1" id="KW-0472">Membrane</keyword>
<evidence type="ECO:0000313" key="2">
    <source>
        <dbReference type="EMBL" id="ANF21961.1"/>
    </source>
</evidence>
<evidence type="ECO:0000313" key="3">
    <source>
        <dbReference type="Proteomes" id="UP000076969"/>
    </source>
</evidence>
<accession>A0A172WEX9</accession>
<gene>
    <name evidence="2" type="ORF">A7C91_01205</name>
</gene>
<keyword evidence="1" id="KW-0812">Transmembrane</keyword>
<organism evidence="2 3">
    <name type="scientific">Thermococcus piezophilus</name>
    <dbReference type="NCBI Taxonomy" id="1712654"/>
    <lineage>
        <taxon>Archaea</taxon>
        <taxon>Methanobacteriati</taxon>
        <taxon>Methanobacteriota</taxon>
        <taxon>Thermococci</taxon>
        <taxon>Thermococcales</taxon>
        <taxon>Thermococcaceae</taxon>
        <taxon>Thermococcus</taxon>
    </lineage>
</organism>
<dbReference type="Proteomes" id="UP000076969">
    <property type="component" value="Chromosome"/>
</dbReference>
<feature type="transmembrane region" description="Helical" evidence="1">
    <location>
        <begin position="33"/>
        <end position="54"/>
    </location>
</feature>
<evidence type="ECO:0000256" key="1">
    <source>
        <dbReference type="SAM" id="Phobius"/>
    </source>
</evidence>
<proteinExistence type="predicted"/>
<dbReference type="AlphaFoldDB" id="A0A172WEX9"/>
<name>A0A172WEX9_9EURY</name>
<dbReference type="KEGG" id="tpie:A7C91_01205"/>
<keyword evidence="1" id="KW-1133">Transmembrane helix</keyword>
<dbReference type="EMBL" id="CP015520">
    <property type="protein sequence ID" value="ANF21961.1"/>
    <property type="molecule type" value="Genomic_DNA"/>
</dbReference>